<evidence type="ECO:0000313" key="2">
    <source>
        <dbReference type="Proteomes" id="UP000260554"/>
    </source>
</evidence>
<proteinExistence type="predicted"/>
<dbReference type="Pfam" id="PF25755">
    <property type="entry name" value="Phage_T3_1_05"/>
    <property type="match status" value="1"/>
</dbReference>
<organism evidence="1 2">
    <name type="scientific">Sphingomonas phage Scott</name>
    <dbReference type="NCBI Taxonomy" id="2282912"/>
    <lineage>
        <taxon>Viruses</taxon>
        <taxon>Duplodnaviria</taxon>
        <taxon>Heunggongvirae</taxon>
        <taxon>Uroviricota</taxon>
        <taxon>Caudoviricetes</taxon>
        <taxon>Autographivirales</taxon>
        <taxon>Autonotataviridae</taxon>
        <taxon>Scottvirus</taxon>
        <taxon>Scottvirus scott</taxon>
    </lineage>
</organism>
<gene>
    <name evidence="1" type="ORF">SPS_46</name>
</gene>
<protein>
    <submittedName>
        <fullName evidence="1">Uncharacterized protein</fullName>
    </submittedName>
</protein>
<keyword evidence="2" id="KW-1185">Reference proteome</keyword>
<sequence length="83" mass="9273">MSLVGIKFPTFFRTPARGGVLEVQEFKVGPGPCGKTVSTLCFSRIAVGLACIIEITQWHTDDTYKTFQYPLDQIVGRIELSYE</sequence>
<reference evidence="1 2" key="1">
    <citation type="submission" date="2018-07" db="EMBL/GenBank/DDBJ databases">
        <title>Relating species composition and interactions to biofilm formation in a model drinking water community.</title>
        <authorList>
            <person name="Thompson A."/>
            <person name="English E.L."/>
            <person name="Willsey G."/>
            <person name="Nock A.M."/>
            <person name="Eckstrom K."/>
            <person name="Tighe S.W."/>
            <person name="Bavelock M."/>
            <person name="Cairns B."/>
            <person name="Foote A."/>
            <person name="Schulman H."/>
            <person name="Gupta S."/>
            <person name="Kadouri D."/>
            <person name="Wargo M.J."/>
        </authorList>
    </citation>
    <scope>NUCLEOTIDE SEQUENCE [LARGE SCALE GENOMIC DNA]</scope>
    <source>
        <strain evidence="1">SPS</strain>
    </source>
</reference>
<name>A0A346FDE3_9CAUD</name>
<accession>A0A346FDE3</accession>
<dbReference type="InterPro" id="IPR058006">
    <property type="entry name" value="1.05"/>
</dbReference>
<evidence type="ECO:0000313" key="1">
    <source>
        <dbReference type="EMBL" id="AXN53757.1"/>
    </source>
</evidence>
<dbReference type="EMBL" id="MH684921">
    <property type="protein sequence ID" value="AXN53757.1"/>
    <property type="molecule type" value="Genomic_DNA"/>
</dbReference>
<dbReference type="Proteomes" id="UP000260554">
    <property type="component" value="Segment"/>
</dbReference>